<comment type="caution">
    <text evidence="2">The sequence shown here is derived from an EMBL/GenBank/DDBJ whole genome shotgun (WGS) entry which is preliminary data.</text>
</comment>
<sequence length="168" mass="17590">MEPLYSAIGEAPGGLRFRHTQQTQIALNSLTNHCCACCGFTSSDHTVTSGCACCGFISSDHTVTSGCACCGFISSDHTVTSGFACGFISSDHTVTPGCTGFDQTCARINNLVQHGRNEDMSSATAWSRLLICKSATGEDPGVMTRAGNFGGGESDSSSLWPEEWLMPG</sequence>
<proteinExistence type="predicted"/>
<evidence type="ECO:0000313" key="3">
    <source>
        <dbReference type="Proteomes" id="UP001283361"/>
    </source>
</evidence>
<feature type="region of interest" description="Disordered" evidence="1">
    <location>
        <begin position="147"/>
        <end position="168"/>
    </location>
</feature>
<evidence type="ECO:0000256" key="1">
    <source>
        <dbReference type="SAM" id="MobiDB-lite"/>
    </source>
</evidence>
<evidence type="ECO:0000313" key="2">
    <source>
        <dbReference type="EMBL" id="KAK3725741.1"/>
    </source>
</evidence>
<organism evidence="2 3">
    <name type="scientific">Elysia crispata</name>
    <name type="common">lettuce slug</name>
    <dbReference type="NCBI Taxonomy" id="231223"/>
    <lineage>
        <taxon>Eukaryota</taxon>
        <taxon>Metazoa</taxon>
        <taxon>Spiralia</taxon>
        <taxon>Lophotrochozoa</taxon>
        <taxon>Mollusca</taxon>
        <taxon>Gastropoda</taxon>
        <taxon>Heterobranchia</taxon>
        <taxon>Euthyneura</taxon>
        <taxon>Panpulmonata</taxon>
        <taxon>Sacoglossa</taxon>
        <taxon>Placobranchoidea</taxon>
        <taxon>Plakobranchidae</taxon>
        <taxon>Elysia</taxon>
    </lineage>
</organism>
<reference evidence="2" key="1">
    <citation type="journal article" date="2023" name="G3 (Bethesda)">
        <title>A reference genome for the long-term kleptoplast-retaining sea slug Elysia crispata morphotype clarki.</title>
        <authorList>
            <person name="Eastman K.E."/>
            <person name="Pendleton A.L."/>
            <person name="Shaikh M.A."/>
            <person name="Suttiyut T."/>
            <person name="Ogas R."/>
            <person name="Tomko P."/>
            <person name="Gavelis G."/>
            <person name="Widhalm J.R."/>
            <person name="Wisecaver J.H."/>
        </authorList>
    </citation>
    <scope>NUCLEOTIDE SEQUENCE</scope>
    <source>
        <strain evidence="2">ECLA1</strain>
    </source>
</reference>
<accession>A0AAE0XY87</accession>
<keyword evidence="3" id="KW-1185">Reference proteome</keyword>
<name>A0AAE0XY87_9GAST</name>
<dbReference type="Proteomes" id="UP001283361">
    <property type="component" value="Unassembled WGS sequence"/>
</dbReference>
<protein>
    <submittedName>
        <fullName evidence="2">Uncharacterized protein</fullName>
    </submittedName>
</protein>
<dbReference type="EMBL" id="JAWDGP010007328">
    <property type="protein sequence ID" value="KAK3725741.1"/>
    <property type="molecule type" value="Genomic_DNA"/>
</dbReference>
<gene>
    <name evidence="2" type="ORF">RRG08_012823</name>
</gene>
<dbReference type="AlphaFoldDB" id="A0AAE0XY87"/>